<keyword evidence="3" id="KW-1185">Reference proteome</keyword>
<proteinExistence type="predicted"/>
<sequence>MRLEDRLIARGWYPKNAVANLRVYGCDGGHEVVIELAGRRVIIRIHGSVRAESRPSIAEQLGRTLAEEAAHSPIGAPQAPIRAPHAA</sequence>
<gene>
    <name evidence="2" type="ORF">DB32_006427</name>
</gene>
<organism evidence="2 3">
    <name type="scientific">Sandaracinus amylolyticus</name>
    <dbReference type="NCBI Taxonomy" id="927083"/>
    <lineage>
        <taxon>Bacteria</taxon>
        <taxon>Pseudomonadati</taxon>
        <taxon>Myxococcota</taxon>
        <taxon>Polyangia</taxon>
        <taxon>Polyangiales</taxon>
        <taxon>Sandaracinaceae</taxon>
        <taxon>Sandaracinus</taxon>
    </lineage>
</organism>
<evidence type="ECO:0000313" key="3">
    <source>
        <dbReference type="Proteomes" id="UP000034883"/>
    </source>
</evidence>
<reference evidence="2 3" key="1">
    <citation type="submission" date="2015-03" db="EMBL/GenBank/DDBJ databases">
        <title>Genome assembly of Sandaracinus amylolyticus DSM 53668.</title>
        <authorList>
            <person name="Sharma G."/>
            <person name="Subramanian S."/>
        </authorList>
    </citation>
    <scope>NUCLEOTIDE SEQUENCE [LARGE SCALE GENOMIC DNA]</scope>
    <source>
        <strain evidence="2 3">DSM 53668</strain>
    </source>
</reference>
<dbReference type="AlphaFoldDB" id="A0A0F6YLC3"/>
<dbReference type="KEGG" id="samy:DB32_006427"/>
<evidence type="ECO:0000313" key="2">
    <source>
        <dbReference type="EMBL" id="AKF09278.1"/>
    </source>
</evidence>
<dbReference type="EMBL" id="CP011125">
    <property type="protein sequence ID" value="AKF09278.1"/>
    <property type="molecule type" value="Genomic_DNA"/>
</dbReference>
<name>A0A0F6YLC3_9BACT</name>
<accession>A0A0F6YLC3</accession>
<feature type="region of interest" description="Disordered" evidence="1">
    <location>
        <begin position="68"/>
        <end position="87"/>
    </location>
</feature>
<dbReference type="STRING" id="927083.DB32_006427"/>
<evidence type="ECO:0000256" key="1">
    <source>
        <dbReference type="SAM" id="MobiDB-lite"/>
    </source>
</evidence>
<dbReference type="Proteomes" id="UP000034883">
    <property type="component" value="Chromosome"/>
</dbReference>
<protein>
    <submittedName>
        <fullName evidence="2">Uncharacterized protein</fullName>
    </submittedName>
</protein>